<accession>A0ABW3CCE1</accession>
<protein>
    <submittedName>
        <fullName evidence="2">NAD-dependent DNA ligase LigA</fullName>
    </submittedName>
</protein>
<organism evidence="2 3">
    <name type="scientific">Actinomadura adrarensis</name>
    <dbReference type="NCBI Taxonomy" id="1819600"/>
    <lineage>
        <taxon>Bacteria</taxon>
        <taxon>Bacillati</taxon>
        <taxon>Actinomycetota</taxon>
        <taxon>Actinomycetes</taxon>
        <taxon>Streptosporangiales</taxon>
        <taxon>Thermomonosporaceae</taxon>
        <taxon>Actinomadura</taxon>
    </lineage>
</organism>
<dbReference type="EMBL" id="JBHTIR010001118">
    <property type="protein sequence ID" value="MFD0852164.1"/>
    <property type="molecule type" value="Genomic_DNA"/>
</dbReference>
<feature type="domain" description="NAD-dependent DNA ligase N-terminal" evidence="1">
    <location>
        <begin position="10"/>
        <end position="148"/>
    </location>
</feature>
<dbReference type="InterPro" id="IPR013839">
    <property type="entry name" value="DNAligase_adenylation"/>
</dbReference>
<name>A0ABW3CCE1_9ACTN</name>
<gene>
    <name evidence="2" type="ORF">ACFQ07_08025</name>
</gene>
<dbReference type="Proteomes" id="UP001597083">
    <property type="component" value="Unassembled WGS sequence"/>
</dbReference>
<dbReference type="Gene3D" id="1.10.287.610">
    <property type="entry name" value="Helix hairpin bin"/>
    <property type="match status" value="1"/>
</dbReference>
<sequence>MTATNGVPAEAAQRHLELSQEIDEANYRYYVLDAPTLSDAGYDRRMRELKALEEQYPALVTPDSPTQKVGAQITTALGVTVEHLERMLSLDNAMNTEELLAWDDRVVKEAGKIAAYLCEPKIDGLAIVLVYENGRLVRAVTRGDGRSG</sequence>
<comment type="caution">
    <text evidence="2">The sequence shown here is derived from an EMBL/GenBank/DDBJ whole genome shotgun (WGS) entry which is preliminary data.</text>
</comment>
<dbReference type="SMART" id="SM00532">
    <property type="entry name" value="LIGANc"/>
    <property type="match status" value="1"/>
</dbReference>
<reference evidence="3" key="1">
    <citation type="journal article" date="2019" name="Int. J. Syst. Evol. Microbiol.">
        <title>The Global Catalogue of Microorganisms (GCM) 10K type strain sequencing project: providing services to taxonomists for standard genome sequencing and annotation.</title>
        <authorList>
            <consortium name="The Broad Institute Genomics Platform"/>
            <consortium name="The Broad Institute Genome Sequencing Center for Infectious Disease"/>
            <person name="Wu L."/>
            <person name="Ma J."/>
        </authorList>
    </citation>
    <scope>NUCLEOTIDE SEQUENCE [LARGE SCALE GENOMIC DNA]</scope>
    <source>
        <strain evidence="3">JCM 31696</strain>
    </source>
</reference>
<keyword evidence="3" id="KW-1185">Reference proteome</keyword>
<proteinExistence type="predicted"/>
<evidence type="ECO:0000259" key="1">
    <source>
        <dbReference type="SMART" id="SM00532"/>
    </source>
</evidence>
<dbReference type="GO" id="GO:0016874">
    <property type="term" value="F:ligase activity"/>
    <property type="evidence" value="ECO:0007669"/>
    <property type="project" value="UniProtKB-KW"/>
</dbReference>
<dbReference type="SUPFAM" id="SSF56091">
    <property type="entry name" value="DNA ligase/mRNA capping enzyme, catalytic domain"/>
    <property type="match status" value="1"/>
</dbReference>
<dbReference type="Pfam" id="PF01653">
    <property type="entry name" value="DNA_ligase_aden"/>
    <property type="match status" value="1"/>
</dbReference>
<dbReference type="Gene3D" id="3.30.470.30">
    <property type="entry name" value="DNA ligase/mRNA capping enzyme"/>
    <property type="match status" value="1"/>
</dbReference>
<evidence type="ECO:0000313" key="2">
    <source>
        <dbReference type="EMBL" id="MFD0852164.1"/>
    </source>
</evidence>
<keyword evidence="2" id="KW-0436">Ligase</keyword>
<evidence type="ECO:0000313" key="3">
    <source>
        <dbReference type="Proteomes" id="UP001597083"/>
    </source>
</evidence>
<feature type="non-terminal residue" evidence="2">
    <location>
        <position position="148"/>
    </location>
</feature>
<dbReference type="InterPro" id="IPR013840">
    <property type="entry name" value="DNAligase_N"/>
</dbReference>